<sequence length="431" mass="46705">MRGFLAAVVGLAVVALYLTWGLGMLLSERADAGVNVGGAVFILAPVVVGVVARRVVARRRRVEREDRLQRLHEARLELTRAEQPELWELVERTARACRAVVPESVELHAGAGARVLRYGPAQRPRLMLGVPLLLGMDVDELTAVLGHEFGHVRRGPHLRLARRSDERRLRRRLRLALARREELACDATGALVAGPAAMASALRALAEWGWAEHRYTADYLQPGVAAGVRPRELYRGLAALFADPSRADERAAHLRAVLDGREDPRHTHPGLSRRLDALARRSGARSVPADGRPALELLRGADGVLDRAAELLLDRDIVKARPLDWAEYFHTAGRIANSRVALPVSVRVGGAGDLGRVVGLWENGGLPDLAVQAVALDALAAAGHVRWVADWAAPLRAVRADGSPLPEGDAAALVALIRELRVPVNHVPVFG</sequence>
<dbReference type="RefSeq" id="WP_143094682.1">
    <property type="nucleotide sequence ID" value="NZ_BBPN01000031.1"/>
</dbReference>
<evidence type="ECO:0000256" key="6">
    <source>
        <dbReference type="ARBA" id="ARBA00022833"/>
    </source>
</evidence>
<gene>
    <name evidence="13" type="ORF">SAMN05414137_12529</name>
</gene>
<evidence type="ECO:0000256" key="9">
    <source>
        <dbReference type="ARBA" id="ARBA00023136"/>
    </source>
</evidence>
<keyword evidence="4" id="KW-0479">Metal-binding</keyword>
<dbReference type="InterPro" id="IPR050083">
    <property type="entry name" value="HtpX_protease"/>
</dbReference>
<dbReference type="PANTHER" id="PTHR43221">
    <property type="entry name" value="PROTEASE HTPX"/>
    <property type="match status" value="1"/>
</dbReference>
<evidence type="ECO:0000256" key="10">
    <source>
        <dbReference type="RuleBase" id="RU003983"/>
    </source>
</evidence>
<dbReference type="eggNOG" id="COG0501">
    <property type="taxonomic scope" value="Bacteria"/>
</dbReference>
<organism evidence="13 14">
    <name type="scientific">Streptacidiphilus jiangxiensis</name>
    <dbReference type="NCBI Taxonomy" id="235985"/>
    <lineage>
        <taxon>Bacteria</taxon>
        <taxon>Bacillati</taxon>
        <taxon>Actinomycetota</taxon>
        <taxon>Actinomycetes</taxon>
        <taxon>Kitasatosporales</taxon>
        <taxon>Streptomycetaceae</taxon>
        <taxon>Streptacidiphilus</taxon>
    </lineage>
</organism>
<dbReference type="PANTHER" id="PTHR43221:SF2">
    <property type="entry name" value="PROTEASE HTPX HOMOLOG"/>
    <property type="match status" value="1"/>
</dbReference>
<evidence type="ECO:0000256" key="3">
    <source>
        <dbReference type="ARBA" id="ARBA00022692"/>
    </source>
</evidence>
<keyword evidence="7 11" id="KW-1133">Transmembrane helix</keyword>
<keyword evidence="2 10" id="KW-0645">Protease</keyword>
<dbReference type="STRING" id="235985.SAMN05414137_12529"/>
<protein>
    <submittedName>
        <fullName evidence="13">Zn-dependent protease with chaperone function</fullName>
    </submittedName>
</protein>
<dbReference type="GO" id="GO:0004222">
    <property type="term" value="F:metalloendopeptidase activity"/>
    <property type="evidence" value="ECO:0007669"/>
    <property type="project" value="InterPro"/>
</dbReference>
<dbReference type="GO" id="GO:0046872">
    <property type="term" value="F:metal ion binding"/>
    <property type="evidence" value="ECO:0007669"/>
    <property type="project" value="UniProtKB-KW"/>
</dbReference>
<reference evidence="14" key="1">
    <citation type="submission" date="2016-10" db="EMBL/GenBank/DDBJ databases">
        <authorList>
            <person name="Varghese N."/>
        </authorList>
    </citation>
    <scope>NUCLEOTIDE SEQUENCE [LARGE SCALE GENOMIC DNA]</scope>
    <source>
        <strain evidence="14">DSM 45096 / BCRC 16803 / CGMCC 4.1857 / CIP 109030 / JCM 12277 / KCTC 19219 / NBRC 100920 / 33214</strain>
    </source>
</reference>
<keyword evidence="1" id="KW-1003">Cell membrane</keyword>
<comment type="cofactor">
    <cofactor evidence="10">
        <name>Zn(2+)</name>
        <dbReference type="ChEBI" id="CHEBI:29105"/>
    </cofactor>
    <text evidence="10">Binds 1 zinc ion per subunit.</text>
</comment>
<keyword evidence="9 11" id="KW-0472">Membrane</keyword>
<accession>A0A1H7XRX4</accession>
<name>A0A1H7XRX4_STRJI</name>
<keyword evidence="3 11" id="KW-0812">Transmembrane</keyword>
<feature type="transmembrane region" description="Helical" evidence="11">
    <location>
        <begin position="37"/>
        <end position="56"/>
    </location>
</feature>
<evidence type="ECO:0000313" key="14">
    <source>
        <dbReference type="Proteomes" id="UP000183015"/>
    </source>
</evidence>
<feature type="domain" description="Peptidase M48" evidence="12">
    <location>
        <begin position="125"/>
        <end position="281"/>
    </location>
</feature>
<keyword evidence="14" id="KW-1185">Reference proteome</keyword>
<dbReference type="OrthoDB" id="155290at2"/>
<dbReference type="GO" id="GO:0006508">
    <property type="term" value="P:proteolysis"/>
    <property type="evidence" value="ECO:0007669"/>
    <property type="project" value="UniProtKB-KW"/>
</dbReference>
<evidence type="ECO:0000256" key="11">
    <source>
        <dbReference type="SAM" id="Phobius"/>
    </source>
</evidence>
<evidence type="ECO:0000256" key="2">
    <source>
        <dbReference type="ARBA" id="ARBA00022670"/>
    </source>
</evidence>
<evidence type="ECO:0000256" key="1">
    <source>
        <dbReference type="ARBA" id="ARBA00022475"/>
    </source>
</evidence>
<dbReference type="AlphaFoldDB" id="A0A1H7XRX4"/>
<keyword evidence="6 10" id="KW-0862">Zinc</keyword>
<evidence type="ECO:0000256" key="5">
    <source>
        <dbReference type="ARBA" id="ARBA00022801"/>
    </source>
</evidence>
<evidence type="ECO:0000256" key="8">
    <source>
        <dbReference type="ARBA" id="ARBA00023049"/>
    </source>
</evidence>
<evidence type="ECO:0000313" key="13">
    <source>
        <dbReference type="EMBL" id="SEM36530.1"/>
    </source>
</evidence>
<keyword evidence="5 10" id="KW-0378">Hydrolase</keyword>
<dbReference type="Proteomes" id="UP000183015">
    <property type="component" value="Unassembled WGS sequence"/>
</dbReference>
<comment type="similarity">
    <text evidence="10">Belongs to the peptidase M48 family.</text>
</comment>
<proteinExistence type="inferred from homology"/>
<dbReference type="CDD" id="cd07328">
    <property type="entry name" value="M48_Ste24p_like"/>
    <property type="match status" value="1"/>
</dbReference>
<evidence type="ECO:0000259" key="12">
    <source>
        <dbReference type="Pfam" id="PF01435"/>
    </source>
</evidence>
<dbReference type="Pfam" id="PF01435">
    <property type="entry name" value="Peptidase_M48"/>
    <property type="match status" value="1"/>
</dbReference>
<dbReference type="EMBL" id="FOAZ01000025">
    <property type="protein sequence ID" value="SEM36530.1"/>
    <property type="molecule type" value="Genomic_DNA"/>
</dbReference>
<evidence type="ECO:0000256" key="7">
    <source>
        <dbReference type="ARBA" id="ARBA00022989"/>
    </source>
</evidence>
<evidence type="ECO:0000256" key="4">
    <source>
        <dbReference type="ARBA" id="ARBA00022723"/>
    </source>
</evidence>
<dbReference type="Gene3D" id="3.30.2010.10">
    <property type="entry name" value="Metalloproteases ('zincins'), catalytic domain"/>
    <property type="match status" value="1"/>
</dbReference>
<keyword evidence="8 10" id="KW-0482">Metalloprotease</keyword>
<dbReference type="InterPro" id="IPR001915">
    <property type="entry name" value="Peptidase_M48"/>
</dbReference>